<evidence type="ECO:0000313" key="9">
    <source>
        <dbReference type="Proteomes" id="UP000807342"/>
    </source>
</evidence>
<dbReference type="InterPro" id="IPR029021">
    <property type="entry name" value="Prot-tyrosine_phosphatase-like"/>
</dbReference>
<dbReference type="GO" id="GO:0008330">
    <property type="term" value="F:protein tyrosine/threonine phosphatase activity"/>
    <property type="evidence" value="ECO:0007669"/>
    <property type="project" value="TreeGrafter"/>
</dbReference>
<name>A0A9P6C4C3_9AGAR</name>
<dbReference type="SUPFAM" id="SSF52799">
    <property type="entry name" value="(Phosphotyrosine protein) phosphatases II"/>
    <property type="match status" value="1"/>
</dbReference>
<feature type="domain" description="Tyrosine-protein phosphatase" evidence="6">
    <location>
        <begin position="74"/>
        <end position="222"/>
    </location>
</feature>
<dbReference type="GO" id="GO:0043409">
    <property type="term" value="P:negative regulation of MAPK cascade"/>
    <property type="evidence" value="ECO:0007669"/>
    <property type="project" value="TreeGrafter"/>
</dbReference>
<dbReference type="InterPro" id="IPR020422">
    <property type="entry name" value="TYR_PHOSPHATASE_DUAL_dom"/>
</dbReference>
<comment type="caution">
    <text evidence="8">The sequence shown here is derived from an EMBL/GenBank/DDBJ whole genome shotgun (WGS) entry which is preliminary data.</text>
</comment>
<dbReference type="Proteomes" id="UP000807342">
    <property type="component" value="Unassembled WGS sequence"/>
</dbReference>
<feature type="region of interest" description="Disordered" evidence="5">
    <location>
        <begin position="33"/>
        <end position="71"/>
    </location>
</feature>
<protein>
    <recommendedName>
        <fullName evidence="2">protein-tyrosine-phosphatase</fullName>
        <ecNumber evidence="2">3.1.3.48</ecNumber>
    </recommendedName>
</protein>
<dbReference type="PANTHER" id="PTHR10159">
    <property type="entry name" value="DUAL SPECIFICITY PROTEIN PHOSPHATASE"/>
    <property type="match status" value="1"/>
</dbReference>
<dbReference type="Gene3D" id="3.90.190.10">
    <property type="entry name" value="Protein tyrosine phosphatase superfamily"/>
    <property type="match status" value="1"/>
</dbReference>
<dbReference type="PANTHER" id="PTHR10159:SF519">
    <property type="entry name" value="DUAL SPECIFICITY PROTEIN PHOSPHATASE MPK3"/>
    <property type="match status" value="1"/>
</dbReference>
<accession>A0A9P6C4C3</accession>
<dbReference type="EC" id="3.1.3.48" evidence="2"/>
<comment type="similarity">
    <text evidence="1">Belongs to the protein-tyrosine phosphatase family. Non-receptor class dual specificity subfamily.</text>
</comment>
<evidence type="ECO:0000256" key="5">
    <source>
        <dbReference type="SAM" id="MobiDB-lite"/>
    </source>
</evidence>
<evidence type="ECO:0000313" key="8">
    <source>
        <dbReference type="EMBL" id="KAF9448299.1"/>
    </source>
</evidence>
<keyword evidence="9" id="KW-1185">Reference proteome</keyword>
<dbReference type="Pfam" id="PF00782">
    <property type="entry name" value="DSPc"/>
    <property type="match status" value="1"/>
</dbReference>
<feature type="compositionally biased region" description="Polar residues" evidence="5">
    <location>
        <begin position="34"/>
        <end position="43"/>
    </location>
</feature>
<dbReference type="GO" id="GO:0005737">
    <property type="term" value="C:cytoplasm"/>
    <property type="evidence" value="ECO:0007669"/>
    <property type="project" value="TreeGrafter"/>
</dbReference>
<evidence type="ECO:0000259" key="6">
    <source>
        <dbReference type="PROSITE" id="PS50054"/>
    </source>
</evidence>
<dbReference type="SMART" id="SM00195">
    <property type="entry name" value="DSPc"/>
    <property type="match status" value="1"/>
</dbReference>
<keyword evidence="3" id="KW-0378">Hydrolase</keyword>
<feature type="compositionally biased region" description="Low complexity" evidence="5">
    <location>
        <begin position="44"/>
        <end position="53"/>
    </location>
</feature>
<dbReference type="GO" id="GO:0033550">
    <property type="term" value="F:MAP kinase tyrosine phosphatase activity"/>
    <property type="evidence" value="ECO:0007669"/>
    <property type="project" value="TreeGrafter"/>
</dbReference>
<dbReference type="InterPro" id="IPR000387">
    <property type="entry name" value="Tyr_Pase_dom"/>
</dbReference>
<proteinExistence type="inferred from homology"/>
<evidence type="ECO:0000256" key="1">
    <source>
        <dbReference type="ARBA" id="ARBA00008601"/>
    </source>
</evidence>
<evidence type="ECO:0000256" key="2">
    <source>
        <dbReference type="ARBA" id="ARBA00013064"/>
    </source>
</evidence>
<reference evidence="8" key="1">
    <citation type="submission" date="2020-11" db="EMBL/GenBank/DDBJ databases">
        <authorList>
            <consortium name="DOE Joint Genome Institute"/>
            <person name="Ahrendt S."/>
            <person name="Riley R."/>
            <person name="Andreopoulos W."/>
            <person name="Labutti K."/>
            <person name="Pangilinan J."/>
            <person name="Ruiz-Duenas F.J."/>
            <person name="Barrasa J.M."/>
            <person name="Sanchez-Garcia M."/>
            <person name="Camarero S."/>
            <person name="Miyauchi S."/>
            <person name="Serrano A."/>
            <person name="Linde D."/>
            <person name="Babiker R."/>
            <person name="Drula E."/>
            <person name="Ayuso-Fernandez I."/>
            <person name="Pacheco R."/>
            <person name="Padilla G."/>
            <person name="Ferreira P."/>
            <person name="Barriuso J."/>
            <person name="Kellner H."/>
            <person name="Castanera R."/>
            <person name="Alfaro M."/>
            <person name="Ramirez L."/>
            <person name="Pisabarro A.G."/>
            <person name="Kuo A."/>
            <person name="Tritt A."/>
            <person name="Lipzen A."/>
            <person name="He G."/>
            <person name="Yan M."/>
            <person name="Ng V."/>
            <person name="Cullen D."/>
            <person name="Martin F."/>
            <person name="Rosso M.-N."/>
            <person name="Henrissat B."/>
            <person name="Hibbett D."/>
            <person name="Martinez A.T."/>
            <person name="Grigoriev I.V."/>
        </authorList>
    </citation>
    <scope>NUCLEOTIDE SEQUENCE</scope>
    <source>
        <strain evidence="8">MF-IS2</strain>
    </source>
</reference>
<dbReference type="InterPro" id="IPR000340">
    <property type="entry name" value="Dual-sp_phosphatase_cat-dom"/>
</dbReference>
<dbReference type="PROSITE" id="PS50056">
    <property type="entry name" value="TYR_PHOSPHATASE_2"/>
    <property type="match status" value="1"/>
</dbReference>
<dbReference type="OrthoDB" id="10252009at2759"/>
<dbReference type="AlphaFoldDB" id="A0A9P6C4C3"/>
<organism evidence="8 9">
    <name type="scientific">Macrolepiota fuliginosa MF-IS2</name>
    <dbReference type="NCBI Taxonomy" id="1400762"/>
    <lineage>
        <taxon>Eukaryota</taxon>
        <taxon>Fungi</taxon>
        <taxon>Dikarya</taxon>
        <taxon>Basidiomycota</taxon>
        <taxon>Agaricomycotina</taxon>
        <taxon>Agaricomycetes</taxon>
        <taxon>Agaricomycetidae</taxon>
        <taxon>Agaricales</taxon>
        <taxon>Agaricineae</taxon>
        <taxon>Agaricaceae</taxon>
        <taxon>Macrolepiota</taxon>
    </lineage>
</organism>
<dbReference type="EMBL" id="MU151166">
    <property type="protein sequence ID" value="KAF9448299.1"/>
    <property type="molecule type" value="Genomic_DNA"/>
</dbReference>
<evidence type="ECO:0000256" key="4">
    <source>
        <dbReference type="ARBA" id="ARBA00022912"/>
    </source>
</evidence>
<sequence>MPSAKIAIMPSTYPAQYSQQYVAQPNMSYHRGGQYSQWSLTPTNGNPMSGDPSNNPPPSASPFSPTYTNQPSRNASEIIPRLYISDLAFAENPVCLGQYKITHVLSTLPEKIFQPPPTLLPVQPARLQIRVEDLPFAELAAHLPTTTAWIRDALTRDPQARVLVHCVEGISRSVSVVAAFLMAQYNWTPAEAVQYIKSKRRVAEPNFGFVQQLHEYARVSLGRTQS</sequence>
<evidence type="ECO:0000259" key="7">
    <source>
        <dbReference type="PROSITE" id="PS50056"/>
    </source>
</evidence>
<evidence type="ECO:0000256" key="3">
    <source>
        <dbReference type="ARBA" id="ARBA00022801"/>
    </source>
</evidence>
<dbReference type="CDD" id="cd14498">
    <property type="entry name" value="DSP"/>
    <property type="match status" value="1"/>
</dbReference>
<keyword evidence="4" id="KW-0904">Protein phosphatase</keyword>
<gene>
    <name evidence="8" type="ORF">P691DRAFT_54982</name>
</gene>
<dbReference type="PROSITE" id="PS50054">
    <property type="entry name" value="TYR_PHOSPHATASE_DUAL"/>
    <property type="match status" value="1"/>
</dbReference>
<dbReference type="GO" id="GO:0017017">
    <property type="term" value="F:MAP kinase tyrosine/serine/threonine phosphatase activity"/>
    <property type="evidence" value="ECO:0007669"/>
    <property type="project" value="TreeGrafter"/>
</dbReference>
<feature type="domain" description="Tyrosine specific protein phosphatases" evidence="7">
    <location>
        <begin position="134"/>
        <end position="200"/>
    </location>
</feature>